<dbReference type="SUPFAM" id="SSF57959">
    <property type="entry name" value="Leucine zipper domain"/>
    <property type="match status" value="1"/>
</dbReference>
<dbReference type="InterPro" id="IPR004827">
    <property type="entry name" value="bZIP"/>
</dbReference>
<dbReference type="FunFam" id="1.20.5.170:FF:000020">
    <property type="entry name" value="BZIP transcription factor"/>
    <property type="match status" value="1"/>
</dbReference>
<accession>A0A317Y4P0</accession>
<protein>
    <recommendedName>
        <fullName evidence="7">BZIP domain-containing protein</fullName>
    </recommendedName>
</protein>
<dbReference type="AlphaFoldDB" id="A0A317Y4P0"/>
<reference evidence="8" key="1">
    <citation type="journal article" date="2018" name="Nat. Genet.">
        <title>Extensive intraspecific gene order and gene structural variations between Mo17 and other maize genomes.</title>
        <authorList>
            <person name="Sun S."/>
            <person name="Zhou Y."/>
            <person name="Chen J."/>
            <person name="Shi J."/>
            <person name="Zhao H."/>
            <person name="Zhao H."/>
            <person name="Song W."/>
            <person name="Zhang M."/>
            <person name="Cui Y."/>
            <person name="Dong X."/>
            <person name="Liu H."/>
            <person name="Ma X."/>
            <person name="Jiao Y."/>
            <person name="Wang B."/>
            <person name="Wei X."/>
            <person name="Stein J.C."/>
            <person name="Glaubitz J.C."/>
            <person name="Lu F."/>
            <person name="Yu G."/>
            <person name="Liang C."/>
            <person name="Fengler K."/>
            <person name="Li B."/>
            <person name="Rafalski A."/>
            <person name="Schnable P.S."/>
            <person name="Ware D.H."/>
            <person name="Buckler E.S."/>
            <person name="Lai J."/>
        </authorList>
    </citation>
    <scope>NUCLEOTIDE SEQUENCE [LARGE SCALE GENOMIC DNA]</scope>
    <source>
        <tissue evidence="8">Seedling</tissue>
    </source>
</reference>
<feature type="compositionally biased region" description="Basic and acidic residues" evidence="6">
    <location>
        <begin position="66"/>
        <end position="82"/>
    </location>
</feature>
<comment type="caution">
    <text evidence="8">The sequence shown here is derived from an EMBL/GenBank/DDBJ whole genome shotgun (WGS) entry which is preliminary data.</text>
</comment>
<feature type="domain" description="BZIP" evidence="7">
    <location>
        <begin position="67"/>
        <end position="109"/>
    </location>
</feature>
<dbReference type="Pfam" id="PF00170">
    <property type="entry name" value="bZIP_1"/>
    <property type="match status" value="1"/>
</dbReference>
<dbReference type="PROSITE" id="PS00036">
    <property type="entry name" value="BZIP_BASIC"/>
    <property type="match status" value="1"/>
</dbReference>
<dbReference type="GO" id="GO:0003677">
    <property type="term" value="F:DNA binding"/>
    <property type="evidence" value="ECO:0007669"/>
    <property type="project" value="UniProtKB-KW"/>
</dbReference>
<keyword evidence="3" id="KW-0238">DNA-binding</keyword>
<gene>
    <name evidence="8" type="ORF">Zm00014a_018533</name>
</gene>
<dbReference type="PANTHER" id="PTHR45764:SF7">
    <property type="entry name" value="OS09G0474000 PROTEIN"/>
    <property type="match status" value="1"/>
</dbReference>
<evidence type="ECO:0000259" key="7">
    <source>
        <dbReference type="PROSITE" id="PS50217"/>
    </source>
</evidence>
<evidence type="ECO:0000256" key="2">
    <source>
        <dbReference type="ARBA" id="ARBA00023015"/>
    </source>
</evidence>
<evidence type="ECO:0000256" key="1">
    <source>
        <dbReference type="ARBA" id="ARBA00004123"/>
    </source>
</evidence>
<proteinExistence type="predicted"/>
<name>A0A317Y4P0_MAIZE</name>
<dbReference type="PROSITE" id="PS50217">
    <property type="entry name" value="BZIP"/>
    <property type="match status" value="1"/>
</dbReference>
<sequence length="180" mass="19019">MSLMAFSAGYMPCIDDIDMQVFSATATPPPPPQVGFVSDPTAIPFPAQPPAATASPEADADAGESADERRLRRRISNRESARRSRARKQRRLDELGDAAALLERRRRELAAGAQAARGRLALALLANAGLRAEAAALSRRFAAARRALDLGRLYAAAAAAAAGSVARQLDIEQTIASLIA</sequence>
<comment type="subcellular location">
    <subcellularLocation>
        <location evidence="1">Nucleus</location>
    </subcellularLocation>
</comment>
<organism evidence="8">
    <name type="scientific">Zea mays</name>
    <name type="common">Maize</name>
    <dbReference type="NCBI Taxonomy" id="4577"/>
    <lineage>
        <taxon>Eukaryota</taxon>
        <taxon>Viridiplantae</taxon>
        <taxon>Streptophyta</taxon>
        <taxon>Embryophyta</taxon>
        <taxon>Tracheophyta</taxon>
        <taxon>Spermatophyta</taxon>
        <taxon>Magnoliopsida</taxon>
        <taxon>Liliopsida</taxon>
        <taxon>Poales</taxon>
        <taxon>Poaceae</taxon>
        <taxon>PACMAD clade</taxon>
        <taxon>Panicoideae</taxon>
        <taxon>Andropogonodae</taxon>
        <taxon>Andropogoneae</taxon>
        <taxon>Tripsacinae</taxon>
        <taxon>Zea</taxon>
    </lineage>
</organism>
<evidence type="ECO:0000256" key="5">
    <source>
        <dbReference type="ARBA" id="ARBA00023242"/>
    </source>
</evidence>
<dbReference type="Gene3D" id="1.20.5.170">
    <property type="match status" value="1"/>
</dbReference>
<dbReference type="InterPro" id="IPR046347">
    <property type="entry name" value="bZIP_sf"/>
</dbReference>
<dbReference type="PANTHER" id="PTHR45764">
    <property type="entry name" value="BZIP TRANSCRIPTION FACTOR 44"/>
    <property type="match status" value="1"/>
</dbReference>
<evidence type="ECO:0000256" key="6">
    <source>
        <dbReference type="SAM" id="MobiDB-lite"/>
    </source>
</evidence>
<evidence type="ECO:0000256" key="3">
    <source>
        <dbReference type="ARBA" id="ARBA00023125"/>
    </source>
</evidence>
<dbReference type="SMART" id="SM00338">
    <property type="entry name" value="BRLZ"/>
    <property type="match status" value="1"/>
</dbReference>
<evidence type="ECO:0000256" key="4">
    <source>
        <dbReference type="ARBA" id="ARBA00023163"/>
    </source>
</evidence>
<feature type="region of interest" description="Disordered" evidence="6">
    <location>
        <begin position="24"/>
        <end position="89"/>
    </location>
</feature>
<dbReference type="EMBL" id="NCVQ01000001">
    <property type="protein sequence ID" value="PWZ52712.1"/>
    <property type="molecule type" value="Genomic_DNA"/>
</dbReference>
<dbReference type="Proteomes" id="UP000251960">
    <property type="component" value="Chromosome 1"/>
</dbReference>
<keyword evidence="2" id="KW-0805">Transcription regulation</keyword>
<keyword evidence="5" id="KW-0539">Nucleus</keyword>
<dbReference type="GO" id="GO:0005634">
    <property type="term" value="C:nucleus"/>
    <property type="evidence" value="ECO:0007669"/>
    <property type="project" value="UniProtKB-SubCell"/>
</dbReference>
<evidence type="ECO:0000313" key="8">
    <source>
        <dbReference type="EMBL" id="PWZ52712.1"/>
    </source>
</evidence>
<dbReference type="GO" id="GO:0003700">
    <property type="term" value="F:DNA-binding transcription factor activity"/>
    <property type="evidence" value="ECO:0007669"/>
    <property type="project" value="InterPro"/>
</dbReference>
<keyword evidence="4" id="KW-0804">Transcription</keyword>